<reference evidence="1 2" key="1">
    <citation type="submission" date="2024-01" db="EMBL/GenBank/DDBJ databases">
        <title>The complete chloroplast genome sequence of Lithospermum erythrorhizon: insights into the phylogenetic relationship among Boraginaceae species and the maternal lineages of purple gromwells.</title>
        <authorList>
            <person name="Okada T."/>
            <person name="Watanabe K."/>
        </authorList>
    </citation>
    <scope>NUCLEOTIDE SEQUENCE [LARGE SCALE GENOMIC DNA]</scope>
</reference>
<gene>
    <name evidence="1" type="ORF">LIER_40129</name>
</gene>
<proteinExistence type="predicted"/>
<keyword evidence="2" id="KW-1185">Reference proteome</keyword>
<evidence type="ECO:0000313" key="1">
    <source>
        <dbReference type="EMBL" id="GAA0166158.1"/>
    </source>
</evidence>
<accession>A0AAV3QU54</accession>
<dbReference type="Proteomes" id="UP001454036">
    <property type="component" value="Unassembled WGS sequence"/>
</dbReference>
<organism evidence="1 2">
    <name type="scientific">Lithospermum erythrorhizon</name>
    <name type="common">Purple gromwell</name>
    <name type="synonym">Lithospermum officinale var. erythrorhizon</name>
    <dbReference type="NCBI Taxonomy" id="34254"/>
    <lineage>
        <taxon>Eukaryota</taxon>
        <taxon>Viridiplantae</taxon>
        <taxon>Streptophyta</taxon>
        <taxon>Embryophyta</taxon>
        <taxon>Tracheophyta</taxon>
        <taxon>Spermatophyta</taxon>
        <taxon>Magnoliopsida</taxon>
        <taxon>eudicotyledons</taxon>
        <taxon>Gunneridae</taxon>
        <taxon>Pentapetalae</taxon>
        <taxon>asterids</taxon>
        <taxon>lamiids</taxon>
        <taxon>Boraginales</taxon>
        <taxon>Boraginaceae</taxon>
        <taxon>Boraginoideae</taxon>
        <taxon>Lithospermeae</taxon>
        <taxon>Lithospermum</taxon>
    </lineage>
</organism>
<sequence length="125" mass="13939">MVFTAEEALDEDGGAALFATVANMRDDCFCTPEEAHITNKKQTPSCEAGFGRKNCSLEISLRIIFSFESSSQRETWINKDSPDLFAEQGLIEVVHVTKAQSPMRFICTQSLPRGPMYFRTPPIVS</sequence>
<dbReference type="AlphaFoldDB" id="A0AAV3QU54"/>
<dbReference type="EMBL" id="BAABME010022600">
    <property type="protein sequence ID" value="GAA0166158.1"/>
    <property type="molecule type" value="Genomic_DNA"/>
</dbReference>
<protein>
    <submittedName>
        <fullName evidence="1">Uncharacterized protein</fullName>
    </submittedName>
</protein>
<evidence type="ECO:0000313" key="2">
    <source>
        <dbReference type="Proteomes" id="UP001454036"/>
    </source>
</evidence>
<name>A0AAV3QU54_LITER</name>
<comment type="caution">
    <text evidence="1">The sequence shown here is derived from an EMBL/GenBank/DDBJ whole genome shotgun (WGS) entry which is preliminary data.</text>
</comment>